<dbReference type="PANTHER" id="PTHR33360:SF2">
    <property type="entry name" value="TRANSPOSASE FOR INSERTION SEQUENCE ELEMENT IS200"/>
    <property type="match status" value="1"/>
</dbReference>
<sequence length="156" mass="18452">MKPGTFTQMYVQIVFAVKKRDALLHKNIRNRVFEYISGILTEMKHKSIIVNGVSNHVHILVGLNPNKSISETVYAIKRSSSLFINKEKLCPTKFAWQEGYGAFTYGRSQLNDVYQYVLNQEKHHKNISFKEEYIQFLEKFEVEYEERFLFDFLEDV</sequence>
<evidence type="ECO:0000259" key="1">
    <source>
        <dbReference type="SMART" id="SM01321"/>
    </source>
</evidence>
<dbReference type="Gene3D" id="3.30.70.1290">
    <property type="entry name" value="Transposase IS200-like"/>
    <property type="match status" value="1"/>
</dbReference>
<name>A0ABT8WH03_9FLAO</name>
<dbReference type="NCBIfam" id="NF033573">
    <property type="entry name" value="transpos_IS200"/>
    <property type="match status" value="1"/>
</dbReference>
<proteinExistence type="predicted"/>
<evidence type="ECO:0000313" key="3">
    <source>
        <dbReference type="Proteomes" id="UP001176883"/>
    </source>
</evidence>
<dbReference type="EMBL" id="JAUOEK010000184">
    <property type="protein sequence ID" value="MDO5972266.1"/>
    <property type="molecule type" value="Genomic_DNA"/>
</dbReference>
<dbReference type="Pfam" id="PF01797">
    <property type="entry name" value="Y1_Tnp"/>
    <property type="match status" value="1"/>
</dbReference>
<protein>
    <submittedName>
        <fullName evidence="2">IS200/IS605 family transposase</fullName>
    </submittedName>
</protein>
<dbReference type="InterPro" id="IPR002686">
    <property type="entry name" value="Transposase_17"/>
</dbReference>
<dbReference type="SUPFAM" id="SSF143422">
    <property type="entry name" value="Transposase IS200-like"/>
    <property type="match status" value="1"/>
</dbReference>
<dbReference type="SMART" id="SM01321">
    <property type="entry name" value="Y1_Tnp"/>
    <property type="match status" value="1"/>
</dbReference>
<accession>A0ABT8WH03</accession>
<reference evidence="2" key="1">
    <citation type="submission" date="2023-07" db="EMBL/GenBank/DDBJ databases">
        <title>Two novel species in the genus Flavivirga.</title>
        <authorList>
            <person name="Kwon K."/>
        </authorList>
    </citation>
    <scope>NUCLEOTIDE SEQUENCE</scope>
    <source>
        <strain evidence="2">KCTC 52353</strain>
    </source>
</reference>
<evidence type="ECO:0000313" key="2">
    <source>
        <dbReference type="EMBL" id="MDO5972266.1"/>
    </source>
</evidence>
<gene>
    <name evidence="2" type="primary">tnpA</name>
    <name evidence="2" type="ORF">Q4Q35_20905</name>
</gene>
<dbReference type="PANTHER" id="PTHR33360">
    <property type="entry name" value="TRANSPOSASE FOR INSERTION SEQUENCE ELEMENT IS200"/>
    <property type="match status" value="1"/>
</dbReference>
<comment type="caution">
    <text evidence="2">The sequence shown here is derived from an EMBL/GenBank/DDBJ whole genome shotgun (WGS) entry which is preliminary data.</text>
</comment>
<dbReference type="InterPro" id="IPR036515">
    <property type="entry name" value="Transposase_17_sf"/>
</dbReference>
<dbReference type="RefSeq" id="WP_303280004.1">
    <property type="nucleotide sequence ID" value="NZ_JAUOEK010000184.1"/>
</dbReference>
<organism evidence="2 3">
    <name type="scientific">Flavivirga aquimarina</name>
    <dbReference type="NCBI Taxonomy" id="2027862"/>
    <lineage>
        <taxon>Bacteria</taxon>
        <taxon>Pseudomonadati</taxon>
        <taxon>Bacteroidota</taxon>
        <taxon>Flavobacteriia</taxon>
        <taxon>Flavobacteriales</taxon>
        <taxon>Flavobacteriaceae</taxon>
        <taxon>Flavivirga</taxon>
    </lineage>
</organism>
<dbReference type="Proteomes" id="UP001176883">
    <property type="component" value="Unassembled WGS sequence"/>
</dbReference>
<feature type="domain" description="Transposase IS200-like" evidence="1">
    <location>
        <begin position="6"/>
        <end position="120"/>
    </location>
</feature>
<keyword evidence="3" id="KW-1185">Reference proteome</keyword>